<gene>
    <name evidence="7" type="primary">ZNF816</name>
    <name evidence="7" type="ORF">FJT64_020314</name>
</gene>
<name>A0A6A4X284_AMPAM</name>
<dbReference type="PROSITE" id="PS00028">
    <property type="entry name" value="ZINC_FINGER_C2H2_1"/>
    <property type="match status" value="3"/>
</dbReference>
<feature type="domain" description="C2H2-type" evidence="6">
    <location>
        <begin position="85"/>
        <end position="112"/>
    </location>
</feature>
<evidence type="ECO:0000313" key="8">
    <source>
        <dbReference type="Proteomes" id="UP000440578"/>
    </source>
</evidence>
<evidence type="ECO:0000313" key="7">
    <source>
        <dbReference type="EMBL" id="KAF0308422.1"/>
    </source>
</evidence>
<dbReference type="PROSITE" id="PS50157">
    <property type="entry name" value="ZINC_FINGER_C2H2_2"/>
    <property type="match status" value="4"/>
</dbReference>
<dbReference type="Pfam" id="PF13894">
    <property type="entry name" value="zf-C2H2_4"/>
    <property type="match status" value="1"/>
</dbReference>
<dbReference type="PANTHER" id="PTHR24409:SF295">
    <property type="entry name" value="AZ2-RELATED"/>
    <property type="match status" value="1"/>
</dbReference>
<reference evidence="7 8" key="1">
    <citation type="submission" date="2019-07" db="EMBL/GenBank/DDBJ databases">
        <title>Draft genome assembly of a fouling barnacle, Amphibalanus amphitrite (Darwin, 1854): The first reference genome for Thecostraca.</title>
        <authorList>
            <person name="Kim W."/>
        </authorList>
    </citation>
    <scope>NUCLEOTIDE SEQUENCE [LARGE SCALE GENOMIC DNA]</scope>
    <source>
        <strain evidence="7">SNU_AA5</strain>
        <tissue evidence="7">Soma without cirri and trophi</tissue>
    </source>
</reference>
<dbReference type="GO" id="GO:0000977">
    <property type="term" value="F:RNA polymerase II transcription regulatory region sequence-specific DNA binding"/>
    <property type="evidence" value="ECO:0007669"/>
    <property type="project" value="TreeGrafter"/>
</dbReference>
<comment type="caution">
    <text evidence="7">The sequence shown here is derived from an EMBL/GenBank/DDBJ whole genome shotgun (WGS) entry which is preliminary data.</text>
</comment>
<keyword evidence="1" id="KW-0479">Metal-binding</keyword>
<organism evidence="7 8">
    <name type="scientific">Amphibalanus amphitrite</name>
    <name type="common">Striped barnacle</name>
    <name type="synonym">Balanus amphitrite</name>
    <dbReference type="NCBI Taxonomy" id="1232801"/>
    <lineage>
        <taxon>Eukaryota</taxon>
        <taxon>Metazoa</taxon>
        <taxon>Ecdysozoa</taxon>
        <taxon>Arthropoda</taxon>
        <taxon>Crustacea</taxon>
        <taxon>Multicrustacea</taxon>
        <taxon>Cirripedia</taxon>
        <taxon>Thoracica</taxon>
        <taxon>Thoracicalcarea</taxon>
        <taxon>Balanomorpha</taxon>
        <taxon>Balanoidea</taxon>
        <taxon>Balanidae</taxon>
        <taxon>Amphibalaninae</taxon>
        <taxon>Amphibalanus</taxon>
    </lineage>
</organism>
<accession>A0A6A4X284</accession>
<dbReference type="Proteomes" id="UP000440578">
    <property type="component" value="Unassembled WGS sequence"/>
</dbReference>
<dbReference type="GO" id="GO:0005634">
    <property type="term" value="C:nucleus"/>
    <property type="evidence" value="ECO:0007669"/>
    <property type="project" value="TreeGrafter"/>
</dbReference>
<dbReference type="Pfam" id="PF00096">
    <property type="entry name" value="zf-C2H2"/>
    <property type="match status" value="2"/>
</dbReference>
<dbReference type="EMBL" id="VIIS01000485">
    <property type="protein sequence ID" value="KAF0308422.1"/>
    <property type="molecule type" value="Genomic_DNA"/>
</dbReference>
<dbReference type="PANTHER" id="PTHR24409">
    <property type="entry name" value="ZINC FINGER PROTEIN 142"/>
    <property type="match status" value="1"/>
</dbReference>
<dbReference type="FunFam" id="3.30.160.60:FF:000100">
    <property type="entry name" value="Zinc finger 45-like"/>
    <property type="match status" value="1"/>
</dbReference>
<dbReference type="GO" id="GO:0008270">
    <property type="term" value="F:zinc ion binding"/>
    <property type="evidence" value="ECO:0007669"/>
    <property type="project" value="UniProtKB-KW"/>
</dbReference>
<evidence type="ECO:0000256" key="3">
    <source>
        <dbReference type="ARBA" id="ARBA00022771"/>
    </source>
</evidence>
<proteinExistence type="predicted"/>
<evidence type="ECO:0000256" key="4">
    <source>
        <dbReference type="ARBA" id="ARBA00022833"/>
    </source>
</evidence>
<keyword evidence="2" id="KW-0677">Repeat</keyword>
<evidence type="ECO:0000256" key="1">
    <source>
        <dbReference type="ARBA" id="ARBA00022723"/>
    </source>
</evidence>
<evidence type="ECO:0000259" key="6">
    <source>
        <dbReference type="PROSITE" id="PS50157"/>
    </source>
</evidence>
<keyword evidence="4" id="KW-0862">Zinc</keyword>
<dbReference type="AlphaFoldDB" id="A0A6A4X284"/>
<keyword evidence="8" id="KW-1185">Reference proteome</keyword>
<feature type="domain" description="C2H2-type" evidence="6">
    <location>
        <begin position="30"/>
        <end position="57"/>
    </location>
</feature>
<feature type="domain" description="C2H2-type" evidence="6">
    <location>
        <begin position="56"/>
        <end position="84"/>
    </location>
</feature>
<protein>
    <submittedName>
        <fullName evidence="7">Zinc finger protein 816</fullName>
    </submittedName>
</protein>
<dbReference type="GO" id="GO:0000981">
    <property type="term" value="F:DNA-binding transcription factor activity, RNA polymerase II-specific"/>
    <property type="evidence" value="ECO:0007669"/>
    <property type="project" value="TreeGrafter"/>
</dbReference>
<dbReference type="SMART" id="SM00355">
    <property type="entry name" value="ZnF_C2H2"/>
    <property type="match status" value="4"/>
</dbReference>
<dbReference type="SUPFAM" id="SSF57667">
    <property type="entry name" value="beta-beta-alpha zinc fingers"/>
    <property type="match status" value="2"/>
</dbReference>
<feature type="domain" description="C2H2-type" evidence="6">
    <location>
        <begin position="111"/>
        <end position="139"/>
    </location>
</feature>
<dbReference type="Pfam" id="PF13912">
    <property type="entry name" value="zf-C2H2_6"/>
    <property type="match status" value="1"/>
</dbReference>
<keyword evidence="3 5" id="KW-0863">Zinc-finger</keyword>
<sequence>MFVDDASTLVDGNMPSADQGAVLRDGVLLWTCDQCQKTFTLRESLTRHMAVHRGETRCPVCDKVFSTKFNLQMHLRCTQLAAPQVWCNICHRVFNSQSTLRGHRAVHRGETTCPVCRKMFNTKGHMKRHLLASHPASPAAAAVSSSSAYPGSSGPPLI</sequence>
<evidence type="ECO:0000256" key="5">
    <source>
        <dbReference type="PROSITE-ProRule" id="PRU00042"/>
    </source>
</evidence>
<dbReference type="Gene3D" id="3.30.160.60">
    <property type="entry name" value="Classic Zinc Finger"/>
    <property type="match status" value="2"/>
</dbReference>
<dbReference type="InterPro" id="IPR036236">
    <property type="entry name" value="Znf_C2H2_sf"/>
</dbReference>
<evidence type="ECO:0000256" key="2">
    <source>
        <dbReference type="ARBA" id="ARBA00022737"/>
    </source>
</evidence>
<dbReference type="InterPro" id="IPR013087">
    <property type="entry name" value="Znf_C2H2_type"/>
</dbReference>